<accession>A0A382YVB8</accession>
<dbReference type="Gene3D" id="3.20.20.100">
    <property type="entry name" value="NADP-dependent oxidoreductase domain"/>
    <property type="match status" value="1"/>
</dbReference>
<feature type="domain" description="NADP-dependent oxidoreductase" evidence="1">
    <location>
        <begin position="18"/>
        <end position="65"/>
    </location>
</feature>
<feature type="non-terminal residue" evidence="2">
    <location>
        <position position="70"/>
    </location>
</feature>
<dbReference type="Pfam" id="PF00248">
    <property type="entry name" value="Aldo_ket_red"/>
    <property type="match status" value="1"/>
</dbReference>
<dbReference type="InterPro" id="IPR023210">
    <property type="entry name" value="NADP_OxRdtase_dom"/>
</dbReference>
<sequence>MMHPGTSAFGIWSGGHFMHFGSDIGAENLEKLVQHAYESGIRTFLTADVYGQGEADELLGRALAAYNRDS</sequence>
<dbReference type="AlphaFoldDB" id="A0A382YVB8"/>
<protein>
    <recommendedName>
        <fullName evidence="1">NADP-dependent oxidoreductase domain-containing protein</fullName>
    </recommendedName>
</protein>
<proteinExistence type="predicted"/>
<dbReference type="SUPFAM" id="SSF51430">
    <property type="entry name" value="NAD(P)-linked oxidoreductase"/>
    <property type="match status" value="1"/>
</dbReference>
<evidence type="ECO:0000259" key="1">
    <source>
        <dbReference type="Pfam" id="PF00248"/>
    </source>
</evidence>
<gene>
    <name evidence="2" type="ORF">METZ01_LOCUS440061</name>
</gene>
<reference evidence="2" key="1">
    <citation type="submission" date="2018-05" db="EMBL/GenBank/DDBJ databases">
        <authorList>
            <person name="Lanie J.A."/>
            <person name="Ng W.-L."/>
            <person name="Kazmierczak K.M."/>
            <person name="Andrzejewski T.M."/>
            <person name="Davidsen T.M."/>
            <person name="Wayne K.J."/>
            <person name="Tettelin H."/>
            <person name="Glass J.I."/>
            <person name="Rusch D."/>
            <person name="Podicherti R."/>
            <person name="Tsui H.-C.T."/>
            <person name="Winkler M.E."/>
        </authorList>
    </citation>
    <scope>NUCLEOTIDE SEQUENCE</scope>
</reference>
<dbReference type="InterPro" id="IPR036812">
    <property type="entry name" value="NAD(P)_OxRdtase_dom_sf"/>
</dbReference>
<evidence type="ECO:0000313" key="2">
    <source>
        <dbReference type="EMBL" id="SVD87207.1"/>
    </source>
</evidence>
<dbReference type="EMBL" id="UINC01178834">
    <property type="protein sequence ID" value="SVD87207.1"/>
    <property type="molecule type" value="Genomic_DNA"/>
</dbReference>
<organism evidence="2">
    <name type="scientific">marine metagenome</name>
    <dbReference type="NCBI Taxonomy" id="408172"/>
    <lineage>
        <taxon>unclassified sequences</taxon>
        <taxon>metagenomes</taxon>
        <taxon>ecological metagenomes</taxon>
    </lineage>
</organism>
<name>A0A382YVB8_9ZZZZ</name>